<evidence type="ECO:0000256" key="4">
    <source>
        <dbReference type="ARBA" id="ARBA00022571"/>
    </source>
</evidence>
<evidence type="ECO:0000259" key="10">
    <source>
        <dbReference type="Pfam" id="PF07687"/>
    </source>
</evidence>
<comment type="similarity">
    <text evidence="2">Belongs to the peptidase M20A family. ArgE subfamily.</text>
</comment>
<dbReference type="Pfam" id="PF01546">
    <property type="entry name" value="Peptidase_M20"/>
    <property type="match status" value="1"/>
</dbReference>
<dbReference type="InterPro" id="IPR036264">
    <property type="entry name" value="Bact_exopeptidase_dim_dom"/>
</dbReference>
<dbReference type="InterPro" id="IPR010169">
    <property type="entry name" value="AcOrn-deacetyl"/>
</dbReference>
<organism evidence="11 12">
    <name type="scientific">Stella humosa</name>
    <dbReference type="NCBI Taxonomy" id="94"/>
    <lineage>
        <taxon>Bacteria</taxon>
        <taxon>Pseudomonadati</taxon>
        <taxon>Pseudomonadota</taxon>
        <taxon>Alphaproteobacteria</taxon>
        <taxon>Rhodospirillales</taxon>
        <taxon>Stellaceae</taxon>
        <taxon>Stella</taxon>
    </lineage>
</organism>
<dbReference type="InterPro" id="IPR002933">
    <property type="entry name" value="Peptidase_M20"/>
</dbReference>
<sequence>MTQPSAASLAMIERLIAFDTTSRNSNLELIRWIEAYLAGHGIASELFFDDEGRKANLFATIGPADRGGVMLSGHTDVVPIDGQEWSTEPFTVVMKDGRLYGRGTTDMKSFVSVVLAMVPRFVAAPLKTPIHLAFSFDEEVGCLGVRKMIAGLADRPVRPAACIVGEPTEMQVIVGHKGKLSYRCHVRGFECHSSICHTGVNAVEAAAEVIAYLKGMVRRLRDHGPHDPAFDPPYTTVHTGVIQGGTALNIVPKDCWFDFEFRYLPGTDPHALLAEVQKYAEEKLLPEMRAVQPDTGFTWTQQSEFPGLGTADDAPVAEMARALSGANRSGKVAFGTEAGLFEAAGIPTVVCGPGSIEQAHKPDEFIAIDQVAACEAFLERLTDRLSA</sequence>
<name>A0A3N1MF07_9PROT</name>
<dbReference type="InterPro" id="IPR011650">
    <property type="entry name" value="Peptidase_M20_dimer"/>
</dbReference>
<dbReference type="PANTHER" id="PTHR43808">
    <property type="entry name" value="ACETYLORNITHINE DEACETYLASE"/>
    <property type="match status" value="1"/>
</dbReference>
<dbReference type="GO" id="GO:0006526">
    <property type="term" value="P:L-arginine biosynthetic process"/>
    <property type="evidence" value="ECO:0007669"/>
    <property type="project" value="UniProtKB-KW"/>
</dbReference>
<dbReference type="SUPFAM" id="SSF55031">
    <property type="entry name" value="Bacterial exopeptidase dimerisation domain"/>
    <property type="match status" value="1"/>
</dbReference>
<keyword evidence="4" id="KW-0055">Arginine biosynthesis</keyword>
<accession>A0A3N1MF07</accession>
<dbReference type="OrthoDB" id="9809784at2"/>
<protein>
    <submittedName>
        <fullName evidence="11">Acetylornithine deacetylase</fullName>
    </submittedName>
</protein>
<dbReference type="Gene3D" id="3.30.70.360">
    <property type="match status" value="1"/>
</dbReference>
<dbReference type="SUPFAM" id="SSF53187">
    <property type="entry name" value="Zn-dependent exopeptidases"/>
    <property type="match status" value="1"/>
</dbReference>
<dbReference type="Proteomes" id="UP000278222">
    <property type="component" value="Unassembled WGS sequence"/>
</dbReference>
<dbReference type="GO" id="GO:0008777">
    <property type="term" value="F:acetylornithine deacetylase activity"/>
    <property type="evidence" value="ECO:0007669"/>
    <property type="project" value="TreeGrafter"/>
</dbReference>
<keyword evidence="3" id="KW-0963">Cytoplasm</keyword>
<evidence type="ECO:0000256" key="9">
    <source>
        <dbReference type="ARBA" id="ARBA00023285"/>
    </source>
</evidence>
<evidence type="ECO:0000256" key="2">
    <source>
        <dbReference type="ARBA" id="ARBA00005691"/>
    </source>
</evidence>
<dbReference type="GO" id="GO:0046872">
    <property type="term" value="F:metal ion binding"/>
    <property type="evidence" value="ECO:0007669"/>
    <property type="project" value="UniProtKB-KW"/>
</dbReference>
<dbReference type="NCBIfam" id="TIGR01892">
    <property type="entry name" value="AcOrn-deacetyl"/>
    <property type="match status" value="1"/>
</dbReference>
<evidence type="ECO:0000256" key="7">
    <source>
        <dbReference type="ARBA" id="ARBA00022801"/>
    </source>
</evidence>
<keyword evidence="9" id="KW-0170">Cobalt</keyword>
<dbReference type="InterPro" id="IPR001261">
    <property type="entry name" value="ArgE/DapE_CS"/>
</dbReference>
<dbReference type="RefSeq" id="WP_123688599.1">
    <property type="nucleotide sequence ID" value="NZ_AP019700.1"/>
</dbReference>
<dbReference type="CDD" id="cd03894">
    <property type="entry name" value="M20_ArgE"/>
    <property type="match status" value="1"/>
</dbReference>
<proteinExistence type="inferred from homology"/>
<evidence type="ECO:0000256" key="3">
    <source>
        <dbReference type="ARBA" id="ARBA00022490"/>
    </source>
</evidence>
<gene>
    <name evidence="11" type="ORF">EDC65_1076</name>
</gene>
<dbReference type="PROSITE" id="PS00758">
    <property type="entry name" value="ARGE_DAPE_CPG2_1"/>
    <property type="match status" value="1"/>
</dbReference>
<dbReference type="InterPro" id="IPR050072">
    <property type="entry name" value="Peptidase_M20A"/>
</dbReference>
<comment type="cofactor">
    <cofactor evidence="1">
        <name>Zn(2+)</name>
        <dbReference type="ChEBI" id="CHEBI:29105"/>
    </cofactor>
</comment>
<evidence type="ECO:0000313" key="11">
    <source>
        <dbReference type="EMBL" id="ROQ01889.1"/>
    </source>
</evidence>
<dbReference type="PROSITE" id="PS00759">
    <property type="entry name" value="ARGE_DAPE_CPG2_2"/>
    <property type="match status" value="1"/>
</dbReference>
<keyword evidence="6" id="KW-0479">Metal-binding</keyword>
<keyword evidence="7" id="KW-0378">Hydrolase</keyword>
<evidence type="ECO:0000256" key="8">
    <source>
        <dbReference type="ARBA" id="ARBA00022833"/>
    </source>
</evidence>
<evidence type="ECO:0000313" key="12">
    <source>
        <dbReference type="Proteomes" id="UP000278222"/>
    </source>
</evidence>
<evidence type="ECO:0000256" key="5">
    <source>
        <dbReference type="ARBA" id="ARBA00022605"/>
    </source>
</evidence>
<dbReference type="Gene3D" id="3.40.630.10">
    <property type="entry name" value="Zn peptidases"/>
    <property type="match status" value="1"/>
</dbReference>
<dbReference type="EMBL" id="RJKX01000011">
    <property type="protein sequence ID" value="ROQ01889.1"/>
    <property type="molecule type" value="Genomic_DNA"/>
</dbReference>
<keyword evidence="12" id="KW-1185">Reference proteome</keyword>
<reference evidence="11 12" key="1">
    <citation type="submission" date="2018-11" db="EMBL/GenBank/DDBJ databases">
        <title>Genomic Encyclopedia of Type Strains, Phase IV (KMG-IV): sequencing the most valuable type-strain genomes for metagenomic binning, comparative biology and taxonomic classification.</title>
        <authorList>
            <person name="Goeker M."/>
        </authorList>
    </citation>
    <scope>NUCLEOTIDE SEQUENCE [LARGE SCALE GENOMIC DNA]</scope>
    <source>
        <strain evidence="11 12">DSM 5900</strain>
    </source>
</reference>
<feature type="domain" description="Peptidase M20 dimerisation" evidence="10">
    <location>
        <begin position="174"/>
        <end position="285"/>
    </location>
</feature>
<comment type="caution">
    <text evidence="11">The sequence shown here is derived from an EMBL/GenBank/DDBJ whole genome shotgun (WGS) entry which is preliminary data.</text>
</comment>
<keyword evidence="8" id="KW-0862">Zinc</keyword>
<dbReference type="PANTHER" id="PTHR43808:SF31">
    <property type="entry name" value="N-ACETYL-L-CITRULLINE DEACETYLASE"/>
    <property type="match status" value="1"/>
</dbReference>
<keyword evidence="5" id="KW-0028">Amino-acid biosynthesis</keyword>
<evidence type="ECO:0000256" key="1">
    <source>
        <dbReference type="ARBA" id="ARBA00001947"/>
    </source>
</evidence>
<dbReference type="AlphaFoldDB" id="A0A3N1MF07"/>
<evidence type="ECO:0000256" key="6">
    <source>
        <dbReference type="ARBA" id="ARBA00022723"/>
    </source>
</evidence>
<dbReference type="NCBIfam" id="NF005710">
    <property type="entry name" value="PRK07522.1"/>
    <property type="match status" value="1"/>
</dbReference>
<dbReference type="Pfam" id="PF07687">
    <property type="entry name" value="M20_dimer"/>
    <property type="match status" value="1"/>
</dbReference>